<keyword evidence="3" id="KW-0104">Cadmium</keyword>
<dbReference type="GO" id="GO:0003849">
    <property type="term" value="F:3-deoxy-7-phosphoheptulonate synthase activity"/>
    <property type="evidence" value="ECO:0007669"/>
    <property type="project" value="UniProtKB-EC"/>
</dbReference>
<dbReference type="Gene3D" id="3.20.20.70">
    <property type="entry name" value="Aldolase class I"/>
    <property type="match status" value="1"/>
</dbReference>
<dbReference type="Proteomes" id="UP000009282">
    <property type="component" value="Chromosome"/>
</dbReference>
<dbReference type="PANTHER" id="PTHR21337">
    <property type="entry name" value="PHOSPHO-2-DEHYDRO-3-DEOXYHEPTONATE ALDOLASE 1, 2"/>
    <property type="match status" value="1"/>
</dbReference>
<dbReference type="InterPro" id="IPR002480">
    <property type="entry name" value="DAHP_synth_2"/>
</dbReference>
<feature type="binding site" evidence="3">
    <location>
        <position position="411"/>
    </location>
    <ligand>
        <name>Mn(2+)</name>
        <dbReference type="ChEBI" id="CHEBI:29035"/>
    </ligand>
</feature>
<feature type="binding site" evidence="3">
    <location>
        <position position="123"/>
    </location>
    <ligand>
        <name>phosphoenolpyruvate</name>
        <dbReference type="ChEBI" id="CHEBI:58702"/>
    </ligand>
</feature>
<feature type="binding site" evidence="3">
    <location>
        <position position="337"/>
    </location>
    <ligand>
        <name>phosphoenolpyruvate</name>
        <dbReference type="ChEBI" id="CHEBI:58702"/>
    </ligand>
</feature>
<dbReference type="PANTHER" id="PTHR21337:SF0">
    <property type="entry name" value="PHOSPHO-2-DEHYDRO-3-DEOXYHEPTONATE ALDOLASE"/>
    <property type="match status" value="1"/>
</dbReference>
<accession>G4QGG1</accession>
<dbReference type="KEGG" id="gni:GNIT_1362"/>
<feature type="binding site" evidence="3">
    <location>
        <position position="441"/>
    </location>
    <ligand>
        <name>Mn(2+)</name>
        <dbReference type="ChEBI" id="CHEBI:29035"/>
    </ligand>
</feature>
<dbReference type="HOGENOM" id="CLU_026885_0_1_6"/>
<dbReference type="AlphaFoldDB" id="G4QGG1"/>
<evidence type="ECO:0000256" key="2">
    <source>
        <dbReference type="ARBA" id="ARBA00022679"/>
    </source>
</evidence>
<dbReference type="InterPro" id="IPR013785">
    <property type="entry name" value="Aldolase_TIM"/>
</dbReference>
<dbReference type="EMBL" id="CP003060">
    <property type="protein sequence ID" value="AEP29486.1"/>
    <property type="molecule type" value="Genomic_DNA"/>
</dbReference>
<comment type="cofactor">
    <cofactor evidence="3">
        <name>Mn(2+)</name>
        <dbReference type="ChEBI" id="CHEBI:29035"/>
    </cofactor>
    <cofactor evidence="3">
        <name>Co(2+)</name>
        <dbReference type="ChEBI" id="CHEBI:48828"/>
    </cofactor>
    <cofactor evidence="3">
        <name>Cd(2+)</name>
        <dbReference type="ChEBI" id="CHEBI:48775"/>
    </cofactor>
    <text evidence="3">Binds 1 divalent cation per subunit. The enzyme is active with manganese, cobalt or cadmium ions.</text>
</comment>
<dbReference type="EC" id="2.5.1.54" evidence="4"/>
<gene>
    <name evidence="5" type="primary">aroF</name>
    <name evidence="5" type="ordered locus">GNIT_1362</name>
</gene>
<feature type="binding site" evidence="3">
    <location>
        <position position="306"/>
    </location>
    <ligand>
        <name>phosphoenolpyruvate</name>
        <dbReference type="ChEBI" id="CHEBI:58702"/>
    </ligand>
</feature>
<keyword evidence="3" id="KW-0170">Cobalt</keyword>
<name>G4QGG1_GLANF</name>
<reference evidence="5 6" key="1">
    <citation type="journal article" date="2011" name="J. Bacteriol.">
        <title>Complete genome sequence of seawater bacterium Glaciecola nitratireducens FR1064T.</title>
        <authorList>
            <person name="Bian F."/>
            <person name="Qin Q.L."/>
            <person name="Xie B.B."/>
            <person name="Shu Y.L."/>
            <person name="Zhang X.Y."/>
            <person name="Yu Y."/>
            <person name="Chen B."/>
            <person name="Chen X.L."/>
            <person name="Zhou B.C."/>
            <person name="Zhang Y.Z."/>
        </authorList>
    </citation>
    <scope>NUCLEOTIDE SEQUENCE [LARGE SCALE GENOMIC DNA]</scope>
    <source>
        <strain evidence="6">JCM 12485 / KCTC 12276 / FR1064</strain>
    </source>
</reference>
<keyword evidence="6" id="KW-1185">Reference proteome</keyword>
<feature type="binding site" evidence="3">
    <location>
        <position position="369"/>
    </location>
    <ligand>
        <name>Mn(2+)</name>
        <dbReference type="ChEBI" id="CHEBI:29035"/>
    </ligand>
</feature>
<evidence type="ECO:0000256" key="1">
    <source>
        <dbReference type="ARBA" id="ARBA00008911"/>
    </source>
</evidence>
<organism evidence="5 6">
    <name type="scientific">Glaciecola nitratireducens (strain JCM 12485 / KCTC 12276 / FR1064)</name>
    <dbReference type="NCBI Taxonomy" id="1085623"/>
    <lineage>
        <taxon>Bacteria</taxon>
        <taxon>Pseudomonadati</taxon>
        <taxon>Pseudomonadota</taxon>
        <taxon>Gammaproteobacteria</taxon>
        <taxon>Alteromonadales</taxon>
        <taxon>Alteromonadaceae</taxon>
        <taxon>Brumicola</taxon>
    </lineage>
</organism>
<dbReference type="Pfam" id="PF01474">
    <property type="entry name" value="DAHP_synth_2"/>
    <property type="match status" value="1"/>
</dbReference>
<evidence type="ECO:0000256" key="4">
    <source>
        <dbReference type="RuleBase" id="RU363071"/>
    </source>
</evidence>
<dbReference type="GO" id="GO:0009073">
    <property type="term" value="P:aromatic amino acid family biosynthetic process"/>
    <property type="evidence" value="ECO:0007669"/>
    <property type="project" value="InterPro"/>
</dbReference>
<dbReference type="eggNOG" id="COG3200">
    <property type="taxonomic scope" value="Bacteria"/>
</dbReference>
<dbReference type="STRING" id="1085623.GNIT_1362"/>
<proteinExistence type="inferred from homology"/>
<comment type="catalytic activity">
    <reaction evidence="4">
        <text>D-erythrose 4-phosphate + phosphoenolpyruvate + H2O = 7-phospho-2-dehydro-3-deoxy-D-arabino-heptonate + phosphate</text>
        <dbReference type="Rhea" id="RHEA:14717"/>
        <dbReference type="ChEBI" id="CHEBI:15377"/>
        <dbReference type="ChEBI" id="CHEBI:16897"/>
        <dbReference type="ChEBI" id="CHEBI:43474"/>
        <dbReference type="ChEBI" id="CHEBI:58394"/>
        <dbReference type="ChEBI" id="CHEBI:58702"/>
        <dbReference type="EC" id="2.5.1.54"/>
    </reaction>
</comment>
<keyword evidence="3" id="KW-0464">Manganese</keyword>
<evidence type="ECO:0000313" key="6">
    <source>
        <dbReference type="Proteomes" id="UP000009282"/>
    </source>
</evidence>
<feature type="binding site" evidence="3">
    <location>
        <begin position="283"/>
        <end position="284"/>
    </location>
    <ligand>
        <name>phosphoenolpyruvate</name>
        <dbReference type="ChEBI" id="CHEBI:58702"/>
    </ligand>
</feature>
<keyword evidence="2 4" id="KW-0808">Transferase</keyword>
<dbReference type="NCBIfam" id="TIGR01358">
    <property type="entry name" value="DAHP_synth_II"/>
    <property type="match status" value="1"/>
</dbReference>
<dbReference type="SUPFAM" id="SSF51569">
    <property type="entry name" value="Aldolase"/>
    <property type="match status" value="1"/>
</dbReference>
<comment type="similarity">
    <text evidence="1 4">Belongs to the class-II DAHP synthase family.</text>
</comment>
<feature type="binding site" evidence="3">
    <location>
        <position position="84"/>
    </location>
    <ligand>
        <name>Mn(2+)</name>
        <dbReference type="ChEBI" id="CHEBI:29035"/>
    </ligand>
</feature>
<evidence type="ECO:0000256" key="3">
    <source>
        <dbReference type="PIRSR" id="PIRSR602480-1"/>
    </source>
</evidence>
<protein>
    <recommendedName>
        <fullName evidence="4">Phospho-2-dehydro-3-deoxyheptonate aldolase</fullName>
        <ecNumber evidence="4">2.5.1.54</ecNumber>
    </recommendedName>
</protein>
<evidence type="ECO:0000313" key="5">
    <source>
        <dbReference type="EMBL" id="AEP29486.1"/>
    </source>
</evidence>
<sequence>MYQKRFIKNDLFKGKTVSQWKPDSWRAKPILQQPTYQDQQALKDVEANLAGYPPLVFAEETRQLYKQLGDVCEGKGFLLQGGDCAESFDEFNAPKIRDTFKVILQMAIVLTFAGRCPVTKVARMAGQYAKPRSSDFETINGISLPSYRGDIVNGFEFTEASRQPDPNRLVEAYHKSAATLNLLRAFAQGGLADLHQVNRWNMAFLENNPLKERYQDMSDRIQDTLSFMDVIGINAQNNSSLHETTLFTSHEALLLNYEQALTRIDTLTGKPYNCSAHMLWIGERTRQLDHAHVEFFSGINNPIGVKVGPSMQEDELIRLIDALNPNNTPGRLTLITRMGANNLGDNLPRLLRRVKAEGRNVVWSSDPMHGNTITSSSGYKTRNFDSILTEIRQFFDAHKAEGTHAGGIHLEMTGQHVTECTGGAYQISDADLSQAYQTQCDPRLNADQVLEMAFLVADHLKTGKV</sequence>